<dbReference type="InterPro" id="IPR004358">
    <property type="entry name" value="Sig_transdc_His_kin-like_C"/>
</dbReference>
<feature type="transmembrane region" description="Helical" evidence="19">
    <location>
        <begin position="82"/>
        <end position="105"/>
    </location>
</feature>
<dbReference type="Pfam" id="PF02518">
    <property type="entry name" value="HATPase_c"/>
    <property type="match status" value="1"/>
</dbReference>
<keyword evidence="12" id="KW-0067">ATP-binding</keyword>
<comment type="cofactor">
    <cofactor evidence="2">
        <name>[4Fe-4S] cluster</name>
        <dbReference type="ChEBI" id="CHEBI:49883"/>
    </cofactor>
</comment>
<dbReference type="EMBL" id="CP038436">
    <property type="protein sequence ID" value="QBX55750.1"/>
    <property type="molecule type" value="Genomic_DNA"/>
</dbReference>
<dbReference type="GO" id="GO:0046983">
    <property type="term" value="F:protein dimerization activity"/>
    <property type="evidence" value="ECO:0007669"/>
    <property type="project" value="InterPro"/>
</dbReference>
<dbReference type="PANTHER" id="PTHR24421">
    <property type="entry name" value="NITRATE/NITRITE SENSOR PROTEIN NARX-RELATED"/>
    <property type="match status" value="1"/>
</dbReference>
<comment type="subcellular location">
    <subcellularLocation>
        <location evidence="3">Cytoplasm</location>
    </subcellularLocation>
</comment>
<evidence type="ECO:0000313" key="22">
    <source>
        <dbReference type="Proteomes" id="UP000294853"/>
    </source>
</evidence>
<dbReference type="GO" id="GO:0000155">
    <property type="term" value="F:phosphorelay sensor kinase activity"/>
    <property type="evidence" value="ECO:0007669"/>
    <property type="project" value="InterPro"/>
</dbReference>
<keyword evidence="19" id="KW-0812">Transmembrane</keyword>
<evidence type="ECO:0000256" key="15">
    <source>
        <dbReference type="ARBA" id="ARBA00023014"/>
    </source>
</evidence>
<evidence type="ECO:0000256" key="10">
    <source>
        <dbReference type="ARBA" id="ARBA00022741"/>
    </source>
</evidence>
<dbReference type="CDD" id="cd16917">
    <property type="entry name" value="HATPase_UhpB-NarQ-NarX-like"/>
    <property type="match status" value="1"/>
</dbReference>
<evidence type="ECO:0000256" key="13">
    <source>
        <dbReference type="ARBA" id="ARBA00023004"/>
    </source>
</evidence>
<dbReference type="Proteomes" id="UP000294853">
    <property type="component" value="Chromosome"/>
</dbReference>
<evidence type="ECO:0000256" key="3">
    <source>
        <dbReference type="ARBA" id="ARBA00004496"/>
    </source>
</evidence>
<organism evidence="21 22">
    <name type="scientific">Nocardioides seonyuensis</name>
    <dbReference type="NCBI Taxonomy" id="2518371"/>
    <lineage>
        <taxon>Bacteria</taxon>
        <taxon>Bacillati</taxon>
        <taxon>Actinomycetota</taxon>
        <taxon>Actinomycetes</taxon>
        <taxon>Propionibacteriales</taxon>
        <taxon>Nocardioidaceae</taxon>
        <taxon>Nocardioides</taxon>
    </lineage>
</organism>
<evidence type="ECO:0000256" key="16">
    <source>
        <dbReference type="ARBA" id="ARBA00024827"/>
    </source>
</evidence>
<keyword evidence="19" id="KW-1133">Transmembrane helix</keyword>
<evidence type="ECO:0000259" key="20">
    <source>
        <dbReference type="SMART" id="SM00387"/>
    </source>
</evidence>
<dbReference type="Gene3D" id="1.20.5.1930">
    <property type="match status" value="1"/>
</dbReference>
<evidence type="ECO:0000256" key="17">
    <source>
        <dbReference type="ARBA" id="ARBA00030800"/>
    </source>
</evidence>
<keyword evidence="19" id="KW-0472">Membrane</keyword>
<dbReference type="GO" id="GO:0005737">
    <property type="term" value="C:cytoplasm"/>
    <property type="evidence" value="ECO:0007669"/>
    <property type="project" value="UniProtKB-SubCell"/>
</dbReference>
<evidence type="ECO:0000256" key="1">
    <source>
        <dbReference type="ARBA" id="ARBA00000085"/>
    </source>
</evidence>
<proteinExistence type="predicted"/>
<dbReference type="OrthoDB" id="3217947at2"/>
<dbReference type="GO" id="GO:0005524">
    <property type="term" value="F:ATP binding"/>
    <property type="evidence" value="ECO:0007669"/>
    <property type="project" value="UniProtKB-KW"/>
</dbReference>
<evidence type="ECO:0000256" key="8">
    <source>
        <dbReference type="ARBA" id="ARBA00022553"/>
    </source>
</evidence>
<dbReference type="GO" id="GO:0051539">
    <property type="term" value="F:4 iron, 4 sulfur cluster binding"/>
    <property type="evidence" value="ECO:0007669"/>
    <property type="project" value="UniProtKB-KW"/>
</dbReference>
<dbReference type="PANTHER" id="PTHR24421:SF10">
    <property type="entry name" value="NITRATE_NITRITE SENSOR PROTEIN NARQ"/>
    <property type="match status" value="1"/>
</dbReference>
<evidence type="ECO:0000313" key="21">
    <source>
        <dbReference type="EMBL" id="QBX55750.1"/>
    </source>
</evidence>
<sequence length="501" mass="52411">MSPFHATTSRRGRGSRALSAWLPAAPPHTPRTALRTTTGGQPARVGAGRRLSGRPRREHTRGMSRDTVVGHQGSLSAAAAGWGAAAGSVLVIYLAVVLGGGALLGRTESPSLPLSILATALVAGAAPRVRARAERARARQLGDTTSPYDVLADFSRVADSDPGERAPALVARMLAQGLALEWAQVWVLVGDELRLLATHPPEAVVDEPAPRLYDDRTQGAVHAVTVAHAGRPLGVLRVMGRQDRPLTSTAERLLGGLAAQAGMVLESAQLREELAQRVQELTARERELRRARIALVTAQDTERRRLERDIHDGAQQQLVALTINLKLAAVHVRTDPERAREVMEQQLVAADNAIQTLTDLARGLLPATLAEEGLAAALGAATADNPVPVLVHSGPMPRLPGGVEATLYFCALEAVQNATKHAAGTHIDLLLEAGPAEVSVAVEDNGSGIAPGAHRGSGLANLSERATSVGGRLVLGERPGGGTRIAVHVPRPRSGEPGGGT</sequence>
<keyword evidence="11" id="KW-0418">Kinase</keyword>
<dbReference type="InterPro" id="IPR036890">
    <property type="entry name" value="HATPase_C_sf"/>
</dbReference>
<keyword evidence="10" id="KW-0547">Nucleotide-binding</keyword>
<keyword evidence="6" id="KW-0004">4Fe-4S</keyword>
<keyword evidence="9" id="KW-0808">Transferase</keyword>
<reference evidence="21 22" key="1">
    <citation type="submission" date="2019-03" db="EMBL/GenBank/DDBJ databases">
        <title>Three New Species of Nocardioides, Nocardioides euryhalodurans sp. nov., Nocardioides seonyuensis sp. nov. and Nocardioides eburneoflavus sp. nov. Iolated from Soil.</title>
        <authorList>
            <person name="Roh S.G."/>
            <person name="Lee C."/>
            <person name="Kim M.-K."/>
            <person name="Kim S.B."/>
        </authorList>
    </citation>
    <scope>NUCLEOTIDE SEQUENCE [LARGE SCALE GENOMIC DNA]</scope>
    <source>
        <strain evidence="21 22">MMS17-SY207-3</strain>
    </source>
</reference>
<keyword evidence="14" id="KW-0902">Two-component regulatory system</keyword>
<dbReference type="SMART" id="SM00387">
    <property type="entry name" value="HATPase_c"/>
    <property type="match status" value="1"/>
</dbReference>
<dbReference type="InterPro" id="IPR003594">
    <property type="entry name" value="HATPase_dom"/>
</dbReference>
<dbReference type="InterPro" id="IPR029016">
    <property type="entry name" value="GAF-like_dom_sf"/>
</dbReference>
<keyword evidence="13" id="KW-0408">Iron</keyword>
<keyword evidence="15" id="KW-0411">Iron-sulfur</keyword>
<dbReference type="EC" id="2.7.13.3" evidence="4"/>
<evidence type="ECO:0000256" key="2">
    <source>
        <dbReference type="ARBA" id="ARBA00001966"/>
    </source>
</evidence>
<keyword evidence="7" id="KW-0963">Cytoplasm</keyword>
<dbReference type="Gene3D" id="3.30.565.10">
    <property type="entry name" value="Histidine kinase-like ATPase, C-terminal domain"/>
    <property type="match status" value="1"/>
</dbReference>
<feature type="region of interest" description="Disordered" evidence="18">
    <location>
        <begin position="1"/>
        <end position="66"/>
    </location>
</feature>
<name>A0A4P7IFZ0_9ACTN</name>
<feature type="domain" description="Histidine kinase/HSP90-like ATPase" evidence="20">
    <location>
        <begin position="402"/>
        <end position="493"/>
    </location>
</feature>
<gene>
    <name evidence="21" type="ORF">EXE58_09985</name>
</gene>
<accession>A0A4P7IFZ0</accession>
<dbReference type="GO" id="GO:0016020">
    <property type="term" value="C:membrane"/>
    <property type="evidence" value="ECO:0007669"/>
    <property type="project" value="InterPro"/>
</dbReference>
<protein>
    <recommendedName>
        <fullName evidence="5">Oxygen sensor histidine kinase NreB</fullName>
        <ecNumber evidence="4">2.7.13.3</ecNumber>
    </recommendedName>
    <alternativeName>
        <fullName evidence="17">Nitrogen regulation protein B</fullName>
    </alternativeName>
</protein>
<dbReference type="Pfam" id="PF07730">
    <property type="entry name" value="HisKA_3"/>
    <property type="match status" value="1"/>
</dbReference>
<keyword evidence="8" id="KW-0597">Phosphoprotein</keyword>
<dbReference type="Gene3D" id="3.30.450.40">
    <property type="match status" value="1"/>
</dbReference>
<evidence type="ECO:0000256" key="18">
    <source>
        <dbReference type="SAM" id="MobiDB-lite"/>
    </source>
</evidence>
<dbReference type="AlphaFoldDB" id="A0A4P7IFZ0"/>
<evidence type="ECO:0000256" key="7">
    <source>
        <dbReference type="ARBA" id="ARBA00022490"/>
    </source>
</evidence>
<evidence type="ECO:0000256" key="19">
    <source>
        <dbReference type="SAM" id="Phobius"/>
    </source>
</evidence>
<evidence type="ECO:0000256" key="12">
    <source>
        <dbReference type="ARBA" id="ARBA00022840"/>
    </source>
</evidence>
<evidence type="ECO:0000256" key="5">
    <source>
        <dbReference type="ARBA" id="ARBA00017322"/>
    </source>
</evidence>
<evidence type="ECO:0000256" key="4">
    <source>
        <dbReference type="ARBA" id="ARBA00012438"/>
    </source>
</evidence>
<keyword evidence="22" id="KW-1185">Reference proteome</keyword>
<dbReference type="InterPro" id="IPR050482">
    <property type="entry name" value="Sensor_HK_TwoCompSys"/>
</dbReference>
<dbReference type="PRINTS" id="PR00344">
    <property type="entry name" value="BCTRLSENSOR"/>
</dbReference>
<dbReference type="SUPFAM" id="SSF55874">
    <property type="entry name" value="ATPase domain of HSP90 chaperone/DNA topoisomerase II/histidine kinase"/>
    <property type="match status" value="1"/>
</dbReference>
<dbReference type="InterPro" id="IPR011712">
    <property type="entry name" value="Sig_transdc_His_kin_sub3_dim/P"/>
</dbReference>
<dbReference type="KEGG" id="nsn:EXE58_09985"/>
<evidence type="ECO:0000256" key="11">
    <source>
        <dbReference type="ARBA" id="ARBA00022777"/>
    </source>
</evidence>
<comment type="function">
    <text evidence="16">Member of the two-component regulatory system NreB/NreC involved in the control of dissimilatory nitrate/nitrite reduction in response to oxygen. NreB functions as a direct oxygen sensor histidine kinase which is autophosphorylated, in the absence of oxygen, probably at the conserved histidine residue, and transfers its phosphate group probably to a conserved aspartate residue of NreC. NreB/NreC activates the expression of the nitrate (narGHJI) and nitrite (nir) reductase operons, as well as the putative nitrate transporter gene narT.</text>
</comment>
<dbReference type="SUPFAM" id="SSF55781">
    <property type="entry name" value="GAF domain-like"/>
    <property type="match status" value="1"/>
</dbReference>
<evidence type="ECO:0000256" key="6">
    <source>
        <dbReference type="ARBA" id="ARBA00022485"/>
    </source>
</evidence>
<keyword evidence="15" id="KW-0479">Metal-binding</keyword>
<evidence type="ECO:0000256" key="9">
    <source>
        <dbReference type="ARBA" id="ARBA00022679"/>
    </source>
</evidence>
<evidence type="ECO:0000256" key="14">
    <source>
        <dbReference type="ARBA" id="ARBA00023012"/>
    </source>
</evidence>
<comment type="catalytic activity">
    <reaction evidence="1">
        <text>ATP + protein L-histidine = ADP + protein N-phospho-L-histidine.</text>
        <dbReference type="EC" id="2.7.13.3"/>
    </reaction>
</comment>